<keyword evidence="5 7" id="KW-0472">Membrane</keyword>
<proteinExistence type="predicted"/>
<keyword evidence="9" id="KW-1185">Reference proteome</keyword>
<keyword evidence="2" id="KW-0813">Transport</keyword>
<name>A0A427YF84_9TREE</name>
<evidence type="ECO:0000256" key="6">
    <source>
        <dbReference type="SAM" id="MobiDB-lite"/>
    </source>
</evidence>
<comment type="caution">
    <text evidence="8">The sequence shown here is derived from an EMBL/GenBank/DDBJ whole genome shotgun (WGS) entry which is preliminary data.</text>
</comment>
<keyword evidence="4 7" id="KW-1133">Transmembrane helix</keyword>
<evidence type="ECO:0000256" key="7">
    <source>
        <dbReference type="SAM" id="Phobius"/>
    </source>
</evidence>
<dbReference type="PANTHER" id="PTHR43791:SF97">
    <property type="entry name" value="ALLANTOATE TRANSPORTER, PUTATIVE (AFU_ORTHOLOGUE AFUA_1G14700)-RELATED"/>
    <property type="match status" value="1"/>
</dbReference>
<keyword evidence="3 7" id="KW-0812">Transmembrane</keyword>
<feature type="transmembrane region" description="Helical" evidence="7">
    <location>
        <begin position="100"/>
        <end position="122"/>
    </location>
</feature>
<evidence type="ECO:0000256" key="5">
    <source>
        <dbReference type="ARBA" id="ARBA00023136"/>
    </source>
</evidence>
<gene>
    <name evidence="8" type="ORF">EHS25_001734</name>
</gene>
<evidence type="ECO:0000313" key="8">
    <source>
        <dbReference type="EMBL" id="RSH89748.1"/>
    </source>
</evidence>
<dbReference type="GO" id="GO:0022857">
    <property type="term" value="F:transmembrane transporter activity"/>
    <property type="evidence" value="ECO:0007669"/>
    <property type="project" value="TreeGrafter"/>
</dbReference>
<dbReference type="SUPFAM" id="SSF103473">
    <property type="entry name" value="MFS general substrate transporter"/>
    <property type="match status" value="1"/>
</dbReference>
<dbReference type="OrthoDB" id="6730379at2759"/>
<evidence type="ECO:0000256" key="2">
    <source>
        <dbReference type="ARBA" id="ARBA00022448"/>
    </source>
</evidence>
<dbReference type="EMBL" id="RSCD01000012">
    <property type="protein sequence ID" value="RSH89748.1"/>
    <property type="molecule type" value="Genomic_DNA"/>
</dbReference>
<comment type="subcellular location">
    <subcellularLocation>
        <location evidence="1">Membrane</location>
        <topology evidence="1">Multi-pass membrane protein</topology>
    </subcellularLocation>
</comment>
<reference evidence="8 9" key="1">
    <citation type="submission" date="2018-11" db="EMBL/GenBank/DDBJ databases">
        <title>Genome sequence of Saitozyma podzolica DSM 27192.</title>
        <authorList>
            <person name="Aliyu H."/>
            <person name="Gorte O."/>
            <person name="Ochsenreither K."/>
        </authorList>
    </citation>
    <scope>NUCLEOTIDE SEQUENCE [LARGE SCALE GENOMIC DNA]</scope>
    <source>
        <strain evidence="8 9">DSM 27192</strain>
    </source>
</reference>
<organism evidence="8 9">
    <name type="scientific">Saitozyma podzolica</name>
    <dbReference type="NCBI Taxonomy" id="1890683"/>
    <lineage>
        <taxon>Eukaryota</taxon>
        <taxon>Fungi</taxon>
        <taxon>Dikarya</taxon>
        <taxon>Basidiomycota</taxon>
        <taxon>Agaricomycotina</taxon>
        <taxon>Tremellomycetes</taxon>
        <taxon>Tremellales</taxon>
        <taxon>Trimorphomycetaceae</taxon>
        <taxon>Saitozyma</taxon>
    </lineage>
</organism>
<dbReference type="GO" id="GO:0016020">
    <property type="term" value="C:membrane"/>
    <property type="evidence" value="ECO:0007669"/>
    <property type="project" value="UniProtKB-SubCell"/>
</dbReference>
<evidence type="ECO:0008006" key="10">
    <source>
        <dbReference type="Google" id="ProtNLM"/>
    </source>
</evidence>
<dbReference type="Gene3D" id="1.20.1250.20">
    <property type="entry name" value="MFS general substrate transporter like domains"/>
    <property type="match status" value="1"/>
</dbReference>
<protein>
    <recommendedName>
        <fullName evidence="10">Allantoate permease</fullName>
    </recommendedName>
</protein>
<evidence type="ECO:0000256" key="1">
    <source>
        <dbReference type="ARBA" id="ARBA00004141"/>
    </source>
</evidence>
<dbReference type="Proteomes" id="UP000279259">
    <property type="component" value="Unassembled WGS sequence"/>
</dbReference>
<feature type="region of interest" description="Disordered" evidence="6">
    <location>
        <begin position="183"/>
        <end position="205"/>
    </location>
</feature>
<evidence type="ECO:0000313" key="9">
    <source>
        <dbReference type="Proteomes" id="UP000279259"/>
    </source>
</evidence>
<evidence type="ECO:0000256" key="4">
    <source>
        <dbReference type="ARBA" id="ARBA00022989"/>
    </source>
</evidence>
<dbReference type="AlphaFoldDB" id="A0A427YF84"/>
<dbReference type="PANTHER" id="PTHR43791">
    <property type="entry name" value="PERMEASE-RELATED"/>
    <property type="match status" value="1"/>
</dbReference>
<evidence type="ECO:0000256" key="3">
    <source>
        <dbReference type="ARBA" id="ARBA00022692"/>
    </source>
</evidence>
<feature type="compositionally biased region" description="Basic and acidic residues" evidence="6">
    <location>
        <begin position="194"/>
        <end position="205"/>
    </location>
</feature>
<accession>A0A427YF84</accession>
<sequence>MSAGTSAVHTPTSSGVDEKHLSSVTFEGDSEHEVGIDLYRRAAKVEWIPEENHKVLRKIDLWILPAFCITQGLAYLDKTALNYGNLFGMRTGLNVTTAQFSWFASVFYIGYLVATWPVSILLQKYSTGKVMGVVVFRSRIPGLLSLDAIEVPFQLLPSGATEDDCAAKRTATLVEKLLNAGARGMATQKRRRHPSPDRPFRPLVL</sequence>
<dbReference type="InterPro" id="IPR036259">
    <property type="entry name" value="MFS_trans_sf"/>
</dbReference>